<dbReference type="VEuPathDB" id="AmoebaDB:FDP41_006140"/>
<dbReference type="EMBL" id="VFQX01000051">
    <property type="protein sequence ID" value="KAF0974666.1"/>
    <property type="molecule type" value="Genomic_DNA"/>
</dbReference>
<name>A0A6A5BIN1_NAEFO</name>
<dbReference type="VEuPathDB" id="AmoebaDB:NfTy_077960"/>
<comment type="caution">
    <text evidence="2">The sequence shown here is derived from an EMBL/GenBank/DDBJ whole genome shotgun (WGS) entry which is preliminary data.</text>
</comment>
<sequence length="469" mass="52405">MMKTTTSHASVHDLAKHLKFHHYSSPPSIAESSSRFGASSQNVNLSGITEVLSREQEEQLDTPSSHRMMNTTSIRERSHRHHEYPSSEHHTYYSTSSALESTRLSGRTLNYAIPSLVNHHHHQHQQEPVVYHPSHQENYGFTPHSSSSSLLFMVKDRTKRAVITQKSATNTTSSAVAIKRSTSIITSSSSNSSSSLTPHTNHPPSKIVKKSSSKKKVIKRKYQYKHLLAADANKNNHKSGHKSSNITPTTQYVYDFGLWDQSSEAFPSTNTTTNSSIATNTTTPSSATSPIHHESADSSFQLHLNNSKQHRVQRRAVSSISKHEMLQVLHLTQQKASQILGCSLSTVKRRFYELKDEIGLNKWPQDFLELMQLSKEVFQKIYPMSLHFILNHDDDEKSGAVASVRLLASEEEEGSSSSSTHEQQQRSQLSSSSLSPPSLFNHSTMNPLIETGANTEEHHTSSFSNSTLV</sequence>
<gene>
    <name evidence="2" type="ORF">FDP41_006140</name>
</gene>
<dbReference type="VEuPathDB" id="AmoebaDB:NF0112790"/>
<dbReference type="AlphaFoldDB" id="A0A6A5BIN1"/>
<feature type="region of interest" description="Disordered" evidence="1">
    <location>
        <begin position="269"/>
        <end position="293"/>
    </location>
</feature>
<feature type="compositionally biased region" description="Low complexity" evidence="1">
    <location>
        <begin position="269"/>
        <end position="290"/>
    </location>
</feature>
<feature type="compositionally biased region" description="Low complexity" evidence="1">
    <location>
        <begin position="184"/>
        <end position="206"/>
    </location>
</feature>
<evidence type="ECO:0000256" key="1">
    <source>
        <dbReference type="SAM" id="MobiDB-lite"/>
    </source>
</evidence>
<feature type="region of interest" description="Disordered" evidence="1">
    <location>
        <begin position="408"/>
        <end position="446"/>
    </location>
</feature>
<dbReference type="GeneID" id="68113358"/>
<feature type="region of interest" description="Disordered" evidence="1">
    <location>
        <begin position="184"/>
        <end position="216"/>
    </location>
</feature>
<feature type="compositionally biased region" description="Basic residues" evidence="1">
    <location>
        <begin position="207"/>
        <end position="216"/>
    </location>
</feature>
<keyword evidence="3" id="KW-1185">Reference proteome</keyword>
<protein>
    <submittedName>
        <fullName evidence="2">Uncharacterized protein</fullName>
    </submittedName>
</protein>
<accession>A0A6A5BIN1</accession>
<evidence type="ECO:0000313" key="2">
    <source>
        <dbReference type="EMBL" id="KAF0974666.1"/>
    </source>
</evidence>
<dbReference type="OrthoDB" id="10609526at2759"/>
<feature type="compositionally biased region" description="Low complexity" evidence="1">
    <location>
        <begin position="415"/>
        <end position="439"/>
    </location>
</feature>
<dbReference type="VEuPathDB" id="AmoebaDB:NF0112780"/>
<dbReference type="Proteomes" id="UP000444721">
    <property type="component" value="Unassembled WGS sequence"/>
</dbReference>
<dbReference type="RefSeq" id="XP_044559379.1">
    <property type="nucleotide sequence ID" value="XM_044709743.1"/>
</dbReference>
<evidence type="ECO:0000313" key="3">
    <source>
        <dbReference type="Proteomes" id="UP000444721"/>
    </source>
</evidence>
<organism evidence="2 3">
    <name type="scientific">Naegleria fowleri</name>
    <name type="common">Brain eating amoeba</name>
    <dbReference type="NCBI Taxonomy" id="5763"/>
    <lineage>
        <taxon>Eukaryota</taxon>
        <taxon>Discoba</taxon>
        <taxon>Heterolobosea</taxon>
        <taxon>Tetramitia</taxon>
        <taxon>Eutetramitia</taxon>
        <taxon>Vahlkampfiidae</taxon>
        <taxon>Naegleria</taxon>
    </lineage>
</organism>
<proteinExistence type="predicted"/>
<dbReference type="VEuPathDB" id="AmoebaDB:NF0112770"/>
<reference evidence="2 3" key="1">
    <citation type="journal article" date="2019" name="Sci. Rep.">
        <title>Nanopore sequencing improves the draft genome of the human pathogenic amoeba Naegleria fowleri.</title>
        <authorList>
            <person name="Liechti N."/>
            <person name="Schurch N."/>
            <person name="Bruggmann R."/>
            <person name="Wittwer M."/>
        </authorList>
    </citation>
    <scope>NUCLEOTIDE SEQUENCE [LARGE SCALE GENOMIC DNA]</scope>
    <source>
        <strain evidence="2 3">ATCC 30894</strain>
    </source>
</reference>